<comment type="caution">
    <text evidence="2">The sequence shown here is derived from an EMBL/GenBank/DDBJ whole genome shotgun (WGS) entry which is preliminary data.</text>
</comment>
<reference evidence="2 3" key="1">
    <citation type="submission" date="2021-09" db="EMBL/GenBank/DDBJ databases">
        <title>Genomic insights and catalytic innovation underlie evolution of tropane alkaloids biosynthesis.</title>
        <authorList>
            <person name="Wang Y.-J."/>
            <person name="Tian T."/>
            <person name="Huang J.-P."/>
            <person name="Huang S.-X."/>
        </authorList>
    </citation>
    <scope>NUCLEOTIDE SEQUENCE [LARGE SCALE GENOMIC DNA]</scope>
    <source>
        <strain evidence="2">KIB-2018</strain>
        <tissue evidence="2">Leaf</tissue>
    </source>
</reference>
<dbReference type="AlphaFoldDB" id="A0AAV8UDU0"/>
<keyword evidence="1" id="KW-0175">Coiled coil</keyword>
<keyword evidence="3" id="KW-1185">Reference proteome</keyword>
<dbReference type="PANTHER" id="PTHR31509">
    <property type="entry name" value="BPS1-LIKE PROTEIN"/>
    <property type="match status" value="1"/>
</dbReference>
<evidence type="ECO:0000313" key="2">
    <source>
        <dbReference type="EMBL" id="KAJ8900219.1"/>
    </source>
</evidence>
<evidence type="ECO:0000313" key="3">
    <source>
        <dbReference type="Proteomes" id="UP001159364"/>
    </source>
</evidence>
<protein>
    <submittedName>
        <fullName evidence="2">Uncharacterized protein</fullName>
    </submittedName>
</protein>
<organism evidence="2 3">
    <name type="scientific">Erythroxylum novogranatense</name>
    <dbReference type="NCBI Taxonomy" id="1862640"/>
    <lineage>
        <taxon>Eukaryota</taxon>
        <taxon>Viridiplantae</taxon>
        <taxon>Streptophyta</taxon>
        <taxon>Embryophyta</taxon>
        <taxon>Tracheophyta</taxon>
        <taxon>Spermatophyta</taxon>
        <taxon>Magnoliopsida</taxon>
        <taxon>eudicotyledons</taxon>
        <taxon>Gunneridae</taxon>
        <taxon>Pentapetalae</taxon>
        <taxon>rosids</taxon>
        <taxon>fabids</taxon>
        <taxon>Malpighiales</taxon>
        <taxon>Erythroxylaceae</taxon>
        <taxon>Erythroxylum</taxon>
    </lineage>
</organism>
<accession>A0AAV8UDU0</accession>
<dbReference type="Proteomes" id="UP001159364">
    <property type="component" value="Linkage Group LG08"/>
</dbReference>
<sequence>MVLLVDKLQKLYNKLEDHHHHTQHQPDTFSANLEAFRSDVSGFVNQLSLNLRPGSEILSLTSVEQCFQLIPSVNRAFAKLAVEIDYPMSKWSGKSVEAYLSYSLSLLEFSNLIISALSYLGQARLSLSYALSLVESSPASAIERLKAIKLNKVLKFPQAEEVEKEKSCSRQETVIHQALTEIHSTGLWACCIVLAGLSGDSETYLEMRKSSAKLPNSSLINLDTNVSGVMMAKGSVIKEIRELNDSVACLASDLIHGKNNSSEAEKMQKRLESFERKLDGLRREVDCVFSEVLAGRNKLLNGIRIWKQDQR</sequence>
<gene>
    <name evidence="2" type="ORF">K2173_024859</name>
</gene>
<proteinExistence type="predicted"/>
<feature type="coiled-coil region" evidence="1">
    <location>
        <begin position="264"/>
        <end position="291"/>
    </location>
</feature>
<evidence type="ECO:0000256" key="1">
    <source>
        <dbReference type="SAM" id="Coils"/>
    </source>
</evidence>
<name>A0AAV8UDU0_9ROSI</name>
<dbReference type="EMBL" id="JAIWQS010000008">
    <property type="protein sequence ID" value="KAJ8900219.1"/>
    <property type="molecule type" value="Genomic_DNA"/>
</dbReference>